<proteinExistence type="predicted"/>
<evidence type="ECO:0000313" key="3">
    <source>
        <dbReference type="Proteomes" id="UP001299265"/>
    </source>
</evidence>
<dbReference type="Proteomes" id="UP001299265">
    <property type="component" value="Unassembled WGS sequence"/>
</dbReference>
<dbReference type="InterPro" id="IPR046313">
    <property type="entry name" value="DUF6465"/>
</dbReference>
<feature type="compositionally biased region" description="Basic and acidic residues" evidence="1">
    <location>
        <begin position="7"/>
        <end position="18"/>
    </location>
</feature>
<gene>
    <name evidence="2" type="ORF">LQE92_12550</name>
</gene>
<accession>A0AAP2RKM9</accession>
<name>A0AAP2RKM9_9FIRM</name>
<dbReference type="AlphaFoldDB" id="A0AAP2RKM9"/>
<organism evidence="2 3">
    <name type="scientific">Lientehia hominis</name>
    <dbReference type="NCBI Taxonomy" id="2897778"/>
    <lineage>
        <taxon>Bacteria</taxon>
        <taxon>Bacillati</taxon>
        <taxon>Bacillota</taxon>
        <taxon>Clostridia</taxon>
        <taxon>Lachnospirales</taxon>
        <taxon>Lachnospiraceae</taxon>
        <taxon>Lientehia</taxon>
    </lineage>
</organism>
<keyword evidence="3" id="KW-1185">Reference proteome</keyword>
<sequence length="97" mass="11022">MARKKVQAAEKTETRAAEAKNPAVRKPVKRTEMKTSVSVQYMGKDISDKEMVALIKKDWTAKKHKVSEIKTMELYVKVEENMVYYVINGEETGSVAI</sequence>
<evidence type="ECO:0000313" key="2">
    <source>
        <dbReference type="EMBL" id="MCD2493445.1"/>
    </source>
</evidence>
<reference evidence="2 3" key="1">
    <citation type="submission" date="2021-11" db="EMBL/GenBank/DDBJ databases">
        <title>Lacrimispora sp. nov. NSJ-141 isolated from human feces.</title>
        <authorList>
            <person name="Abdugheni R."/>
        </authorList>
    </citation>
    <scope>NUCLEOTIDE SEQUENCE [LARGE SCALE GENOMIC DNA]</scope>
    <source>
        <strain evidence="2 3">NSJ-141</strain>
    </source>
</reference>
<protein>
    <submittedName>
        <fullName evidence="2">DUF6465 family protein</fullName>
    </submittedName>
</protein>
<feature type="region of interest" description="Disordered" evidence="1">
    <location>
        <begin position="1"/>
        <end position="30"/>
    </location>
</feature>
<dbReference type="Pfam" id="PF20069">
    <property type="entry name" value="DUF6465"/>
    <property type="match status" value="1"/>
</dbReference>
<dbReference type="EMBL" id="JAJNOR010000008">
    <property type="protein sequence ID" value="MCD2493445.1"/>
    <property type="molecule type" value="Genomic_DNA"/>
</dbReference>
<evidence type="ECO:0000256" key="1">
    <source>
        <dbReference type="SAM" id="MobiDB-lite"/>
    </source>
</evidence>
<comment type="caution">
    <text evidence="2">The sequence shown here is derived from an EMBL/GenBank/DDBJ whole genome shotgun (WGS) entry which is preliminary data.</text>
</comment>